<dbReference type="Proteomes" id="UP000187203">
    <property type="component" value="Unassembled WGS sequence"/>
</dbReference>
<reference evidence="2" key="1">
    <citation type="submission" date="2013-09" db="EMBL/GenBank/DDBJ databases">
        <title>Corchorus olitorius genome sequencing.</title>
        <authorList>
            <person name="Alam M."/>
            <person name="Haque M.S."/>
            <person name="Islam M.S."/>
            <person name="Emdad E.M."/>
            <person name="Islam M.M."/>
            <person name="Ahmed B."/>
            <person name="Halim A."/>
            <person name="Hossen Q.M.M."/>
            <person name="Hossain M.Z."/>
            <person name="Ahmed R."/>
            <person name="Khan M.M."/>
            <person name="Islam R."/>
            <person name="Rashid M.M."/>
            <person name="Khan S.A."/>
            <person name="Rahman M.S."/>
            <person name="Alam M."/>
            <person name="Yahiya A.S."/>
            <person name="Khan M.S."/>
            <person name="Azam M.S."/>
            <person name="Haque T."/>
            <person name="Lashkar M.Z.H."/>
            <person name="Akhand A.I."/>
            <person name="Morshed G."/>
            <person name="Roy S."/>
            <person name="Uddin K.S."/>
            <person name="Rabeya T."/>
            <person name="Hossain A.S."/>
            <person name="Chowdhury A."/>
            <person name="Snigdha A.R."/>
            <person name="Mortoza M.S."/>
            <person name="Matin S.A."/>
            <person name="Hoque S.M.E."/>
            <person name="Islam M.K."/>
            <person name="Roy D.K."/>
            <person name="Haider R."/>
            <person name="Moosa M.M."/>
            <person name="Elias S.M."/>
            <person name="Hasan A.M."/>
            <person name="Jahan S."/>
            <person name="Shafiuddin M."/>
            <person name="Mahmood N."/>
            <person name="Shommy N.S."/>
        </authorList>
    </citation>
    <scope>NUCLEOTIDE SEQUENCE [LARGE SCALE GENOMIC DNA]</scope>
    <source>
        <strain evidence="2">cv. O-4</strain>
    </source>
</reference>
<gene>
    <name evidence="1" type="ORF">COLO4_02478</name>
</gene>
<proteinExistence type="predicted"/>
<feature type="non-terminal residue" evidence="1">
    <location>
        <position position="331"/>
    </location>
</feature>
<dbReference type="EMBL" id="AWUE01005460">
    <property type="protein sequence ID" value="OMP12987.1"/>
    <property type="molecule type" value="Genomic_DNA"/>
</dbReference>
<protein>
    <submittedName>
        <fullName evidence="1">Uncharacterized protein</fullName>
    </submittedName>
</protein>
<organism evidence="1 2">
    <name type="scientific">Corchorus olitorius</name>
    <dbReference type="NCBI Taxonomy" id="93759"/>
    <lineage>
        <taxon>Eukaryota</taxon>
        <taxon>Viridiplantae</taxon>
        <taxon>Streptophyta</taxon>
        <taxon>Embryophyta</taxon>
        <taxon>Tracheophyta</taxon>
        <taxon>Spermatophyta</taxon>
        <taxon>Magnoliopsida</taxon>
        <taxon>eudicotyledons</taxon>
        <taxon>Gunneridae</taxon>
        <taxon>Pentapetalae</taxon>
        <taxon>rosids</taxon>
        <taxon>malvids</taxon>
        <taxon>Malvales</taxon>
        <taxon>Malvaceae</taxon>
        <taxon>Grewioideae</taxon>
        <taxon>Apeibeae</taxon>
        <taxon>Corchorus</taxon>
    </lineage>
</organism>
<accession>A0A1R3L100</accession>
<keyword evidence="2" id="KW-1185">Reference proteome</keyword>
<evidence type="ECO:0000313" key="2">
    <source>
        <dbReference type="Proteomes" id="UP000187203"/>
    </source>
</evidence>
<evidence type="ECO:0000313" key="1">
    <source>
        <dbReference type="EMBL" id="OMP12987.1"/>
    </source>
</evidence>
<comment type="caution">
    <text evidence="1">The sequence shown here is derived from an EMBL/GenBank/DDBJ whole genome shotgun (WGS) entry which is preliminary data.</text>
</comment>
<name>A0A1R3L100_9ROSI</name>
<dbReference type="AlphaFoldDB" id="A0A1R3L100"/>
<sequence>MLGLRDLVALGAQHVGQVAVGFQDAVLPAACTLVAACIQIETHGLARLLGIAALHPARHLAGRRPPERSRHAQHIAEPARIDQARIGRGQAAEAGAADHRARRRLAQALLLHPGHQLLIQKAREGGVGRQFPAACLRAGVVHQHHGRGRDQAVGHEVVDEGGRGHLLCIGIAVEQHQQRLGRLAARRAVGPDIAAVAQHAAGQAVLHQRPLGHARARHHPGLGRRLGQLQHGGALEDIDEAALGRLREGLGIERIALRRGQQGAALLHGRAFDQRHIGRQPVAEPGVVRHAEAGPPDIAAGQMLQRIMVAGRAAEQAHALHARTRLAAPQE</sequence>